<feature type="region of interest" description="Disordered" evidence="1">
    <location>
        <begin position="101"/>
        <end position="164"/>
    </location>
</feature>
<reference evidence="2" key="1">
    <citation type="journal article" date="2020" name="Nature">
        <title>Giant virus diversity and host interactions through global metagenomics.</title>
        <authorList>
            <person name="Schulz F."/>
            <person name="Roux S."/>
            <person name="Paez-Espino D."/>
            <person name="Jungbluth S."/>
            <person name="Walsh D.A."/>
            <person name="Denef V.J."/>
            <person name="McMahon K.D."/>
            <person name="Konstantinidis K.T."/>
            <person name="Eloe-Fadrosh E.A."/>
            <person name="Kyrpides N.C."/>
            <person name="Woyke T."/>
        </authorList>
    </citation>
    <scope>NUCLEOTIDE SEQUENCE</scope>
    <source>
        <strain evidence="2">GVMAG-S-1035315-10</strain>
    </source>
</reference>
<sequence>MPTLASGQIIPEAPALQLPSVQNIQGSALEAAVAKTQAANAQLAATAKAMGAGQKGGGAPPINLNASISKIPEGGTIKGVSYADVHIKNVDNLNQLRANAVGDKLMSAQPFDPTPTKGGRRTKRSRKAKNGRSNKRTHRRRNSKHSSRGGRRRGSILKSMAKRK</sequence>
<evidence type="ECO:0000313" key="2">
    <source>
        <dbReference type="EMBL" id="QHU06645.1"/>
    </source>
</evidence>
<dbReference type="AlphaFoldDB" id="A0A6C0JLK8"/>
<protein>
    <submittedName>
        <fullName evidence="2">Uncharacterized protein</fullName>
    </submittedName>
</protein>
<accession>A0A6C0JLK8</accession>
<evidence type="ECO:0000256" key="1">
    <source>
        <dbReference type="SAM" id="MobiDB-lite"/>
    </source>
</evidence>
<feature type="compositionally biased region" description="Basic residues" evidence="1">
    <location>
        <begin position="118"/>
        <end position="164"/>
    </location>
</feature>
<proteinExistence type="predicted"/>
<dbReference type="EMBL" id="MN740659">
    <property type="protein sequence ID" value="QHU06645.1"/>
    <property type="molecule type" value="Genomic_DNA"/>
</dbReference>
<name>A0A6C0JLK8_9ZZZZ</name>
<organism evidence="2">
    <name type="scientific">viral metagenome</name>
    <dbReference type="NCBI Taxonomy" id="1070528"/>
    <lineage>
        <taxon>unclassified sequences</taxon>
        <taxon>metagenomes</taxon>
        <taxon>organismal metagenomes</taxon>
    </lineage>
</organism>